<evidence type="ECO:0000256" key="1">
    <source>
        <dbReference type="ARBA" id="ARBA00022679"/>
    </source>
</evidence>
<dbReference type="PANTHER" id="PTHR24421">
    <property type="entry name" value="NITRATE/NITRITE SENSOR PROTEIN NARX-RELATED"/>
    <property type="match status" value="1"/>
</dbReference>
<dbReference type="AlphaFoldDB" id="A0A1I4QA76"/>
<dbReference type="Pfam" id="PF02518">
    <property type="entry name" value="HATPase_c"/>
    <property type="match status" value="1"/>
</dbReference>
<dbReference type="Gene3D" id="3.30.565.10">
    <property type="entry name" value="Histidine kinase-like ATPase, C-terminal domain"/>
    <property type="match status" value="1"/>
</dbReference>
<dbReference type="SUPFAM" id="SSF55874">
    <property type="entry name" value="ATPase domain of HSP90 chaperone/DNA topoisomerase II/histidine kinase"/>
    <property type="match status" value="1"/>
</dbReference>
<dbReference type="GO" id="GO:0016301">
    <property type="term" value="F:kinase activity"/>
    <property type="evidence" value="ECO:0007669"/>
    <property type="project" value="UniProtKB-KW"/>
</dbReference>
<evidence type="ECO:0000313" key="5">
    <source>
        <dbReference type="EMBL" id="SFM36957.1"/>
    </source>
</evidence>
<keyword evidence="3" id="KW-0902">Two-component regulatory system</keyword>
<dbReference type="PANTHER" id="PTHR24421:SF59">
    <property type="entry name" value="OXYGEN SENSOR HISTIDINE KINASE NREB"/>
    <property type="match status" value="1"/>
</dbReference>
<name>A0A1I4QA76_9PROT</name>
<dbReference type="GO" id="GO:0000160">
    <property type="term" value="P:phosphorelay signal transduction system"/>
    <property type="evidence" value="ECO:0007669"/>
    <property type="project" value="UniProtKB-KW"/>
</dbReference>
<sequence length="129" mass="14318">MAAIQWQAKEFSKRTEIPCLFCCDSEDIPLDADLASAIFRIFQEILTNISKHAGASNVKVKLSENDGWVFLEAIDNGRGIRESDMNKPGSFGIRGMRERCQQLGGNLYANGIPEKETCVIIQIPVNGKE</sequence>
<evidence type="ECO:0000313" key="6">
    <source>
        <dbReference type="Proteomes" id="UP000183287"/>
    </source>
</evidence>
<dbReference type="RefSeq" id="WP_256211999.1">
    <property type="nucleotide sequence ID" value="NZ_FOUB01000025.1"/>
</dbReference>
<evidence type="ECO:0000256" key="3">
    <source>
        <dbReference type="ARBA" id="ARBA00023012"/>
    </source>
</evidence>
<dbReference type="InterPro" id="IPR036890">
    <property type="entry name" value="HATPase_C_sf"/>
</dbReference>
<evidence type="ECO:0000256" key="2">
    <source>
        <dbReference type="ARBA" id="ARBA00022777"/>
    </source>
</evidence>
<protein>
    <submittedName>
        <fullName evidence="5">Histidine kinase-, DNA gyrase B-, and HSP90-like ATPase</fullName>
    </submittedName>
</protein>
<dbReference type="InterPro" id="IPR003594">
    <property type="entry name" value="HATPase_dom"/>
</dbReference>
<proteinExistence type="predicted"/>
<dbReference type="Proteomes" id="UP000183287">
    <property type="component" value="Unassembled WGS sequence"/>
</dbReference>
<gene>
    <name evidence="5" type="ORF">SAMN05421863_102553</name>
</gene>
<organism evidence="5 6">
    <name type="scientific">Nitrosomonas communis</name>
    <dbReference type="NCBI Taxonomy" id="44574"/>
    <lineage>
        <taxon>Bacteria</taxon>
        <taxon>Pseudomonadati</taxon>
        <taxon>Pseudomonadota</taxon>
        <taxon>Betaproteobacteria</taxon>
        <taxon>Nitrosomonadales</taxon>
        <taxon>Nitrosomonadaceae</taxon>
        <taxon>Nitrosomonas</taxon>
    </lineage>
</organism>
<evidence type="ECO:0000259" key="4">
    <source>
        <dbReference type="SMART" id="SM00387"/>
    </source>
</evidence>
<keyword evidence="2 5" id="KW-0418">Kinase</keyword>
<accession>A0A1I4QA76</accession>
<dbReference type="EMBL" id="FOUB01000025">
    <property type="protein sequence ID" value="SFM36957.1"/>
    <property type="molecule type" value="Genomic_DNA"/>
</dbReference>
<dbReference type="SMART" id="SM00387">
    <property type="entry name" value="HATPase_c"/>
    <property type="match status" value="1"/>
</dbReference>
<keyword evidence="6" id="KW-1185">Reference proteome</keyword>
<dbReference type="CDD" id="cd16917">
    <property type="entry name" value="HATPase_UhpB-NarQ-NarX-like"/>
    <property type="match status" value="1"/>
</dbReference>
<keyword evidence="1" id="KW-0808">Transferase</keyword>
<dbReference type="InterPro" id="IPR050482">
    <property type="entry name" value="Sensor_HK_TwoCompSys"/>
</dbReference>
<reference evidence="6" key="1">
    <citation type="submission" date="2016-10" db="EMBL/GenBank/DDBJ databases">
        <authorList>
            <person name="Varghese N."/>
            <person name="Submissions S."/>
        </authorList>
    </citation>
    <scope>NUCLEOTIDE SEQUENCE [LARGE SCALE GENOMIC DNA]</scope>
    <source>
        <strain evidence="6">Nm44</strain>
    </source>
</reference>
<feature type="domain" description="Histidine kinase/HSP90-like ATPase" evidence="4">
    <location>
        <begin position="33"/>
        <end position="127"/>
    </location>
</feature>